<sequence>MPSLADHCSKLANPNVFAVGLAGFLVLGILVSYIPQHAKIITRRSSEGLSPWWVLLGGLSSIAAIGNILTLPSSRADLHCCKELSGGACAAALLGVAQIGCQWACFMFVVMLFLIFFPEAPDMTSSAASITSTAPPKRQDALIVGVSTLVCLLTVGIASIAIVAVTPHHTQAWANFLGIVAGALSAVQYLPQIWYTFRLGDIKSLSIITMLIQVPGAFVFAFSLWLRVGWEGWSTWLVYIITGLLQGTLLGLAISYWLARRRADKDRANDLYDSDESPDAVDGAAEEHQASERTALLGSRRGTAKSIQKGSQRSRQGSNGRLGMLILVAILGWCIRQVRGASLAGLDRLVNHQQRYWLAGTEISARYVVVGKLSNNTASKGTAAIDRTKSGRVASGLKAAQKTIIGISDKVGQHIRGAPQQSTAQHRKHQLVEEVAKAKNLQSLFKNSAFFANDTCTFTSRTGDLTDELHPVFRRANFADASHHELLIPTLRLATRLLGHASVRRLMRTIIDHRPTAIGELDDQRKPLHKYPDDGRTYLTRQQEMRVDAALAELADIVRFVDDSKLAKGHGTTEADNTKGSNKNATHLTGVCSTTKYGRKNYLFLKIILNEAREKYDPPLVMAWQFQLAVELVHEVCHALFIARCGNVPEGDTDIFFRNDALAEVGFAMEDRLLGGHLSLMYDQDKVYHKVRVSCHMKAHGKPSRFIGIMVLWD</sequence>
<dbReference type="EMBL" id="NAJO01000018">
    <property type="protein sequence ID" value="OQO05723.1"/>
    <property type="molecule type" value="Genomic_DNA"/>
</dbReference>
<comment type="subcellular location">
    <subcellularLocation>
        <location evidence="1">Membrane</location>
        <topology evidence="1">Multi-pass membrane protein</topology>
    </subcellularLocation>
</comment>
<accession>A0A1V8T2T0</accession>
<dbReference type="GO" id="GO:0016020">
    <property type="term" value="C:membrane"/>
    <property type="evidence" value="ECO:0007669"/>
    <property type="project" value="UniProtKB-SubCell"/>
</dbReference>
<evidence type="ECO:0000313" key="7">
    <source>
        <dbReference type="Proteomes" id="UP000192596"/>
    </source>
</evidence>
<dbReference type="AlphaFoldDB" id="A0A1V8T2T0"/>
<feature type="transmembrane region" description="Helical" evidence="5">
    <location>
        <begin position="172"/>
        <end position="190"/>
    </location>
</feature>
<dbReference type="SMART" id="SM00679">
    <property type="entry name" value="CTNS"/>
    <property type="match status" value="2"/>
</dbReference>
<gene>
    <name evidence="6" type="ORF">B0A48_09816</name>
</gene>
<dbReference type="InterPro" id="IPR051415">
    <property type="entry name" value="LAAT-1"/>
</dbReference>
<dbReference type="PANTHER" id="PTHR16201:SF11">
    <property type="entry name" value="PQ-LOOP REPEAT-CONTAINING PROTEIN"/>
    <property type="match status" value="1"/>
</dbReference>
<evidence type="ECO:0000256" key="4">
    <source>
        <dbReference type="ARBA" id="ARBA00023136"/>
    </source>
</evidence>
<feature type="transmembrane region" description="Helical" evidence="5">
    <location>
        <begin position="236"/>
        <end position="259"/>
    </location>
</feature>
<dbReference type="Gene3D" id="1.20.1280.290">
    <property type="match status" value="1"/>
</dbReference>
<dbReference type="Proteomes" id="UP000192596">
    <property type="component" value="Unassembled WGS sequence"/>
</dbReference>
<proteinExistence type="predicted"/>
<evidence type="ECO:0000256" key="1">
    <source>
        <dbReference type="ARBA" id="ARBA00004141"/>
    </source>
</evidence>
<dbReference type="InterPro" id="IPR006603">
    <property type="entry name" value="PQ-loop_rpt"/>
</dbReference>
<feature type="transmembrane region" description="Helical" evidence="5">
    <location>
        <begin position="52"/>
        <end position="71"/>
    </location>
</feature>
<comment type="caution">
    <text evidence="6">The sequence shown here is derived from an EMBL/GenBank/DDBJ whole genome shotgun (WGS) entry which is preliminary data.</text>
</comment>
<evidence type="ECO:0000256" key="5">
    <source>
        <dbReference type="SAM" id="Phobius"/>
    </source>
</evidence>
<protein>
    <submittedName>
        <fullName evidence="6">Uncharacterized protein</fullName>
    </submittedName>
</protein>
<feature type="transmembrane region" description="Helical" evidence="5">
    <location>
        <begin position="12"/>
        <end position="31"/>
    </location>
</feature>
<keyword evidence="4 5" id="KW-0472">Membrane</keyword>
<dbReference type="Pfam" id="PF04193">
    <property type="entry name" value="PQ-loop"/>
    <property type="match status" value="2"/>
</dbReference>
<keyword evidence="2 5" id="KW-0812">Transmembrane</keyword>
<evidence type="ECO:0000256" key="3">
    <source>
        <dbReference type="ARBA" id="ARBA00022989"/>
    </source>
</evidence>
<dbReference type="OrthoDB" id="19344at2759"/>
<keyword evidence="7" id="KW-1185">Reference proteome</keyword>
<reference evidence="7" key="1">
    <citation type="submission" date="2017-03" db="EMBL/GenBank/DDBJ databases">
        <title>Genomes of endolithic fungi from Antarctica.</title>
        <authorList>
            <person name="Coleine C."/>
            <person name="Masonjones S."/>
            <person name="Stajich J.E."/>
        </authorList>
    </citation>
    <scope>NUCLEOTIDE SEQUENCE [LARGE SCALE GENOMIC DNA]</scope>
    <source>
        <strain evidence="7">CCFEE 5527</strain>
    </source>
</reference>
<name>A0A1V8T2T0_9PEZI</name>
<feature type="transmembrane region" description="Helical" evidence="5">
    <location>
        <begin position="91"/>
        <end position="117"/>
    </location>
</feature>
<feature type="transmembrane region" description="Helical" evidence="5">
    <location>
        <begin position="202"/>
        <end position="224"/>
    </location>
</feature>
<dbReference type="PANTHER" id="PTHR16201">
    <property type="entry name" value="SEVEN TRANSMEMBRANE PROTEIN 1-RELATED"/>
    <property type="match status" value="1"/>
</dbReference>
<evidence type="ECO:0000256" key="2">
    <source>
        <dbReference type="ARBA" id="ARBA00022692"/>
    </source>
</evidence>
<evidence type="ECO:0000313" key="6">
    <source>
        <dbReference type="EMBL" id="OQO05723.1"/>
    </source>
</evidence>
<feature type="transmembrane region" description="Helical" evidence="5">
    <location>
        <begin position="141"/>
        <end position="166"/>
    </location>
</feature>
<keyword evidence="3 5" id="KW-1133">Transmembrane helix</keyword>
<dbReference type="InParanoid" id="A0A1V8T2T0"/>
<organism evidence="6 7">
    <name type="scientific">Cryoendolithus antarcticus</name>
    <dbReference type="NCBI Taxonomy" id="1507870"/>
    <lineage>
        <taxon>Eukaryota</taxon>
        <taxon>Fungi</taxon>
        <taxon>Dikarya</taxon>
        <taxon>Ascomycota</taxon>
        <taxon>Pezizomycotina</taxon>
        <taxon>Dothideomycetes</taxon>
        <taxon>Dothideomycetidae</taxon>
        <taxon>Cladosporiales</taxon>
        <taxon>Cladosporiaceae</taxon>
        <taxon>Cryoendolithus</taxon>
    </lineage>
</organism>